<proteinExistence type="predicted"/>
<protein>
    <recommendedName>
        <fullName evidence="2">AMP-dependent synthetase/ligase domain-containing protein</fullName>
    </recommendedName>
</protein>
<organism evidence="3 4">
    <name type="scientific">Frankia canadensis</name>
    <dbReference type="NCBI Taxonomy" id="1836972"/>
    <lineage>
        <taxon>Bacteria</taxon>
        <taxon>Bacillati</taxon>
        <taxon>Actinomycetota</taxon>
        <taxon>Actinomycetes</taxon>
        <taxon>Frankiales</taxon>
        <taxon>Frankiaceae</taxon>
        <taxon>Frankia</taxon>
    </lineage>
</organism>
<dbReference type="RefSeq" id="WP_101836482.1">
    <property type="nucleotide sequence ID" value="NZ_FZMO01000567.1"/>
</dbReference>
<dbReference type="PANTHER" id="PTHR43767:SF1">
    <property type="entry name" value="NONRIBOSOMAL PEPTIDE SYNTHASE PES1 (EUROFUNG)-RELATED"/>
    <property type="match status" value="1"/>
</dbReference>
<sequence length="122" mass="12221">MLLLGEALAAAAADRGSHPAVTQGSACLRFDELDERANRTANALAGLGVGHGDVLAVWAPTSLRLVELFAGAARLGAVFAPLSPALSAAEAGPILDYLAPGSSSPTPSGWRASTPSTTCPGR</sequence>
<dbReference type="Gene3D" id="3.40.50.980">
    <property type="match status" value="1"/>
</dbReference>
<gene>
    <name evidence="3" type="ORF">FRACA_980017</name>
</gene>
<evidence type="ECO:0000259" key="2">
    <source>
        <dbReference type="Pfam" id="PF00501"/>
    </source>
</evidence>
<dbReference type="EMBL" id="FZMO01000567">
    <property type="protein sequence ID" value="SNQ52254.1"/>
    <property type="molecule type" value="Genomic_DNA"/>
</dbReference>
<dbReference type="InterPro" id="IPR050237">
    <property type="entry name" value="ATP-dep_AMP-bd_enzyme"/>
</dbReference>
<dbReference type="PANTHER" id="PTHR43767">
    <property type="entry name" value="LONG-CHAIN-FATTY-ACID--COA LIGASE"/>
    <property type="match status" value="1"/>
</dbReference>
<dbReference type="Proteomes" id="UP000234331">
    <property type="component" value="Unassembled WGS sequence"/>
</dbReference>
<dbReference type="AlphaFoldDB" id="A0A2I2L2W1"/>
<name>A0A2I2L2W1_9ACTN</name>
<evidence type="ECO:0000313" key="4">
    <source>
        <dbReference type="Proteomes" id="UP000234331"/>
    </source>
</evidence>
<dbReference type="OrthoDB" id="9803968at2"/>
<keyword evidence="4" id="KW-1185">Reference proteome</keyword>
<dbReference type="SUPFAM" id="SSF56801">
    <property type="entry name" value="Acetyl-CoA synthetase-like"/>
    <property type="match status" value="1"/>
</dbReference>
<evidence type="ECO:0000256" key="1">
    <source>
        <dbReference type="SAM" id="MobiDB-lite"/>
    </source>
</evidence>
<dbReference type="Pfam" id="PF00501">
    <property type="entry name" value="AMP-binding"/>
    <property type="match status" value="1"/>
</dbReference>
<dbReference type="InterPro" id="IPR000873">
    <property type="entry name" value="AMP-dep_synth/lig_dom"/>
</dbReference>
<reference evidence="3 4" key="1">
    <citation type="submission" date="2017-06" db="EMBL/GenBank/DDBJ databases">
        <authorList>
            <person name="Kim H.J."/>
            <person name="Triplett B.A."/>
        </authorList>
    </citation>
    <scope>NUCLEOTIDE SEQUENCE [LARGE SCALE GENOMIC DNA]</scope>
    <source>
        <strain evidence="3">FRACA_ARgP5</strain>
    </source>
</reference>
<accession>A0A2I2L2W1</accession>
<feature type="region of interest" description="Disordered" evidence="1">
    <location>
        <begin position="101"/>
        <end position="122"/>
    </location>
</feature>
<evidence type="ECO:0000313" key="3">
    <source>
        <dbReference type="EMBL" id="SNQ52254.1"/>
    </source>
</evidence>
<feature type="domain" description="AMP-dependent synthetase/ligase" evidence="2">
    <location>
        <begin position="10"/>
        <end position="95"/>
    </location>
</feature>